<evidence type="ECO:0000256" key="6">
    <source>
        <dbReference type="RuleBase" id="RU004478"/>
    </source>
</evidence>
<evidence type="ECO:0000256" key="5">
    <source>
        <dbReference type="RuleBase" id="RU000639"/>
    </source>
</evidence>
<dbReference type="InterPro" id="IPR009012">
    <property type="entry name" value="GrpE_head"/>
</dbReference>
<evidence type="ECO:0000256" key="3">
    <source>
        <dbReference type="ARBA" id="ARBA00023186"/>
    </source>
</evidence>
<dbReference type="PROSITE" id="PS01071">
    <property type="entry name" value="GRPE"/>
    <property type="match status" value="1"/>
</dbReference>
<accession>A0A6G9JSV4</accession>
<dbReference type="SUPFAM" id="SSF51064">
    <property type="entry name" value="Head domain of nucleotide exchange factor GrpE"/>
    <property type="match status" value="1"/>
</dbReference>
<evidence type="ECO:0000256" key="4">
    <source>
        <dbReference type="HAMAP-Rule" id="MF_01151"/>
    </source>
</evidence>
<dbReference type="GO" id="GO:0005829">
    <property type="term" value="C:cytosol"/>
    <property type="evidence" value="ECO:0007669"/>
    <property type="project" value="TreeGrafter"/>
</dbReference>
<dbReference type="GO" id="GO:0042803">
    <property type="term" value="F:protein homodimerization activity"/>
    <property type="evidence" value="ECO:0007669"/>
    <property type="project" value="InterPro"/>
</dbReference>
<dbReference type="GO" id="GO:0051082">
    <property type="term" value="F:unfolded protein binding"/>
    <property type="evidence" value="ECO:0007669"/>
    <property type="project" value="TreeGrafter"/>
</dbReference>
<evidence type="ECO:0000256" key="7">
    <source>
        <dbReference type="SAM" id="Coils"/>
    </source>
</evidence>
<proteinExistence type="inferred from homology"/>
<dbReference type="Gene3D" id="2.30.22.10">
    <property type="entry name" value="Head domain of nucleotide exchange factor GrpE"/>
    <property type="match status" value="1"/>
</dbReference>
<dbReference type="HAMAP" id="MF_01151">
    <property type="entry name" value="GrpE"/>
    <property type="match status" value="1"/>
</dbReference>
<dbReference type="PANTHER" id="PTHR21237">
    <property type="entry name" value="GRPE PROTEIN"/>
    <property type="match status" value="1"/>
</dbReference>
<feature type="coiled-coil region" evidence="7">
    <location>
        <begin position="24"/>
        <end position="69"/>
    </location>
</feature>
<dbReference type="InterPro" id="IPR000740">
    <property type="entry name" value="GrpE"/>
</dbReference>
<comment type="subcellular location">
    <subcellularLocation>
        <location evidence="4">Cytoplasm</location>
    </subcellularLocation>
</comment>
<dbReference type="GO" id="GO:0000774">
    <property type="term" value="F:adenyl-nucleotide exchange factor activity"/>
    <property type="evidence" value="ECO:0007669"/>
    <property type="project" value="InterPro"/>
</dbReference>
<dbReference type="Proteomes" id="UP000503183">
    <property type="component" value="Chromosome"/>
</dbReference>
<evidence type="ECO:0000313" key="8">
    <source>
        <dbReference type="EMBL" id="QIQ41786.1"/>
    </source>
</evidence>
<protein>
    <recommendedName>
        <fullName evidence="4 5">Protein GrpE</fullName>
    </recommendedName>
    <alternativeName>
        <fullName evidence="4">HSP-70 cofactor</fullName>
    </alternativeName>
</protein>
<name>A0A6G9JSV4_9GAMM</name>
<dbReference type="GO" id="GO:0006457">
    <property type="term" value="P:protein folding"/>
    <property type="evidence" value="ECO:0007669"/>
    <property type="project" value="InterPro"/>
</dbReference>
<dbReference type="PRINTS" id="PR00773">
    <property type="entry name" value="GRPEPROTEIN"/>
</dbReference>
<dbReference type="AlphaFoldDB" id="A0A6G9JSV4"/>
<evidence type="ECO:0000313" key="9">
    <source>
        <dbReference type="Proteomes" id="UP000503183"/>
    </source>
</evidence>
<evidence type="ECO:0000256" key="1">
    <source>
        <dbReference type="ARBA" id="ARBA00009054"/>
    </source>
</evidence>
<keyword evidence="2 4" id="KW-0346">Stress response</keyword>
<dbReference type="Pfam" id="PF01025">
    <property type="entry name" value="GrpE"/>
    <property type="match status" value="1"/>
</dbReference>
<evidence type="ECO:0000256" key="2">
    <source>
        <dbReference type="ARBA" id="ARBA00023016"/>
    </source>
</evidence>
<dbReference type="GO" id="GO:0051087">
    <property type="term" value="F:protein-folding chaperone binding"/>
    <property type="evidence" value="ECO:0007669"/>
    <property type="project" value="InterPro"/>
</dbReference>
<keyword evidence="3 4" id="KW-0143">Chaperone</keyword>
<keyword evidence="7" id="KW-0175">Coiled coil</keyword>
<dbReference type="CDD" id="cd00446">
    <property type="entry name" value="GrpE"/>
    <property type="match status" value="1"/>
</dbReference>
<comment type="subunit">
    <text evidence="4">Homodimer.</text>
</comment>
<dbReference type="PANTHER" id="PTHR21237:SF23">
    <property type="entry name" value="GRPE PROTEIN HOMOLOG, MITOCHONDRIAL"/>
    <property type="match status" value="1"/>
</dbReference>
<dbReference type="InterPro" id="IPR013805">
    <property type="entry name" value="GrpE_CC"/>
</dbReference>
<dbReference type="SUPFAM" id="SSF58014">
    <property type="entry name" value="Coiled-coil domain of nucleotide exchange factor GrpE"/>
    <property type="match status" value="1"/>
</dbReference>
<dbReference type="EMBL" id="CP048747">
    <property type="protein sequence ID" value="QIQ41786.1"/>
    <property type="molecule type" value="Genomic_DNA"/>
</dbReference>
<comment type="function">
    <text evidence="4 5">Participates actively in the response to hyperosmotic and heat shock by preventing the aggregation of stress-denatured proteins, in association with DnaK and GrpE. It is the nucleotide exchange factor for DnaK and may function as a thermosensor. Unfolded proteins bind initially to DnaJ; upon interaction with the DnaJ-bound protein, DnaK hydrolyzes its bound ATP, resulting in the formation of a stable complex. GrpE releases ADP from DnaK; ATP binding to DnaK triggers the release of the substrate protein, thus completing the reaction cycle. Several rounds of ATP-dependent interactions between DnaJ, DnaK and GrpE are required for fully efficient folding.</text>
</comment>
<comment type="similarity">
    <text evidence="1 4 6">Belongs to the GrpE family.</text>
</comment>
<gene>
    <name evidence="4" type="primary">grpE</name>
    <name evidence="8" type="ORF">G4A98_00915</name>
</gene>
<reference evidence="8 9" key="1">
    <citation type="submission" date="2020-04" db="EMBL/GenBank/DDBJ databases">
        <title>Parallel evolution in the integration of a co-obligate aphid symbiosis.</title>
        <authorList>
            <person name="Monnin D."/>
            <person name="Jackson R."/>
            <person name="Kiers E.T."/>
            <person name="Bunker M."/>
            <person name="Ellers J."/>
            <person name="Henry L.M."/>
        </authorList>
    </citation>
    <scope>NUCLEOTIDE SEQUENCE [LARGE SCALE GENOMIC DNA]</scope>
    <source>
        <strain evidence="8">MCAR-56B</strain>
    </source>
</reference>
<keyword evidence="4" id="KW-0963">Cytoplasm</keyword>
<sequence length="175" mass="20183">MDNKETKINKENTIDMISLQNKKIDDLKLELIQNQKKINDIELRKLANIENIKKNTKEKIKKIKQTEVERFLKTIIPVIDSLEDILTLSNTLHLKDKPLIEGIKLTLQSLLNILYKSGVQNEGQKNELFDPKIHTLISTESSDNTLPNHIITTKKQGFTFNKILLRKAMVIVAKN</sequence>
<organism evidence="8 9">
    <name type="scientific">Buchnera aphidicola</name>
    <name type="common">Microlophium carnosum</name>
    <dbReference type="NCBI Taxonomy" id="2708354"/>
    <lineage>
        <taxon>Bacteria</taxon>
        <taxon>Pseudomonadati</taxon>
        <taxon>Pseudomonadota</taxon>
        <taxon>Gammaproteobacteria</taxon>
        <taxon>Enterobacterales</taxon>
        <taxon>Erwiniaceae</taxon>
        <taxon>Buchnera</taxon>
    </lineage>
</organism>
<dbReference type="Gene3D" id="3.90.20.20">
    <property type="match status" value="1"/>
</dbReference>